<keyword evidence="6" id="KW-1185">Reference proteome</keyword>
<dbReference type="InterPro" id="IPR011990">
    <property type="entry name" value="TPR-like_helical_dom_sf"/>
</dbReference>
<evidence type="ECO:0000256" key="2">
    <source>
        <dbReference type="ARBA" id="ARBA00022803"/>
    </source>
</evidence>
<protein>
    <submittedName>
        <fullName evidence="5">Tetratricopeptide repeat protein</fullName>
    </submittedName>
</protein>
<evidence type="ECO:0000256" key="1">
    <source>
        <dbReference type="ARBA" id="ARBA00022737"/>
    </source>
</evidence>
<reference evidence="6" key="1">
    <citation type="journal article" date="2006" name="PLoS Biol.">
        <title>Macronuclear genome sequence of the ciliate Tetrahymena thermophila, a model eukaryote.</title>
        <authorList>
            <person name="Eisen J.A."/>
            <person name="Coyne R.S."/>
            <person name="Wu M."/>
            <person name="Wu D."/>
            <person name="Thiagarajan M."/>
            <person name="Wortman J.R."/>
            <person name="Badger J.H."/>
            <person name="Ren Q."/>
            <person name="Amedeo P."/>
            <person name="Jones K.M."/>
            <person name="Tallon L.J."/>
            <person name="Delcher A.L."/>
            <person name="Salzberg S.L."/>
            <person name="Silva J.C."/>
            <person name="Haas B.J."/>
            <person name="Majoros W.H."/>
            <person name="Farzad M."/>
            <person name="Carlton J.M."/>
            <person name="Smith R.K. Jr."/>
            <person name="Garg J."/>
            <person name="Pearlman R.E."/>
            <person name="Karrer K.M."/>
            <person name="Sun L."/>
            <person name="Manning G."/>
            <person name="Elde N.C."/>
            <person name="Turkewitz A.P."/>
            <person name="Asai D.J."/>
            <person name="Wilkes D.E."/>
            <person name="Wang Y."/>
            <person name="Cai H."/>
            <person name="Collins K."/>
            <person name="Stewart B.A."/>
            <person name="Lee S.R."/>
            <person name="Wilamowska K."/>
            <person name="Weinberg Z."/>
            <person name="Ruzzo W.L."/>
            <person name="Wloga D."/>
            <person name="Gaertig J."/>
            <person name="Frankel J."/>
            <person name="Tsao C.-C."/>
            <person name="Gorovsky M.A."/>
            <person name="Keeling P.J."/>
            <person name="Waller R.F."/>
            <person name="Patron N.J."/>
            <person name="Cherry J.M."/>
            <person name="Stover N.A."/>
            <person name="Krieger C.J."/>
            <person name="del Toro C."/>
            <person name="Ryder H.F."/>
            <person name="Williamson S.C."/>
            <person name="Barbeau R.A."/>
            <person name="Hamilton E.P."/>
            <person name="Orias E."/>
        </authorList>
    </citation>
    <scope>NUCLEOTIDE SEQUENCE [LARGE SCALE GENOMIC DNA]</scope>
    <source>
        <strain evidence="6">SB210</strain>
    </source>
</reference>
<proteinExistence type="predicted"/>
<dbReference type="Pfam" id="PF13174">
    <property type="entry name" value="TPR_6"/>
    <property type="match status" value="1"/>
</dbReference>
<dbReference type="STRING" id="312017.W7XG01"/>
<dbReference type="InParanoid" id="W7XG01"/>
<dbReference type="GeneID" id="24437949"/>
<sequence>MVLNNFSQGIQNYNESKYNEAIKFLDLAIVENNKNPGVYFYKGCALKNLKKYKEAIDCFNLCLEIYPKYVNALVEKGYAFLNLGLQAEARQCFDQVVILDPTANRYQQLGLQFLFLGETQMANNYFQKVIQIHPKPVEALIYQGITQIILKNLEKASAIFRNVLELDNQNTIAQCFLGYIFNLQSKLENALEIFKRVIEQDKNQFFGYLFRAQVYLYEKQYKQASEDLEFTLELLQEDKYPFLLNENIKEIQKYILQFQNIQKMSDQLQEQIDNNNNFNQDQKNLAKRFFDKINLTTSQNILQKIDQIFVFNVDKFNITQQLLYSKPQQNLHQISTLLKSILQISKNNDINSNIFEPIQTYLKENSEKASSPNKNQIKKNTSICACNIF</sequence>
<dbReference type="InterPro" id="IPR050498">
    <property type="entry name" value="Ycf3"/>
</dbReference>
<dbReference type="Pfam" id="PF13181">
    <property type="entry name" value="TPR_8"/>
    <property type="match status" value="1"/>
</dbReference>
<name>W7XG01_TETTS</name>
<dbReference type="KEGG" id="tet:TTHERM_000238919"/>
<keyword evidence="4" id="KW-0175">Coiled coil</keyword>
<dbReference type="RefSeq" id="XP_012655666.1">
    <property type="nucleotide sequence ID" value="XM_012800212.1"/>
</dbReference>
<feature type="repeat" description="TPR" evidence="3">
    <location>
        <begin position="103"/>
        <end position="136"/>
    </location>
</feature>
<dbReference type="OrthoDB" id="66418at2759"/>
<accession>W7XG01</accession>
<gene>
    <name evidence="5" type="ORF">TTHERM_000238919</name>
</gene>
<dbReference type="AlphaFoldDB" id="W7XG01"/>
<dbReference type="SMART" id="SM00028">
    <property type="entry name" value="TPR"/>
    <property type="match status" value="7"/>
</dbReference>
<dbReference type="Pfam" id="PF00515">
    <property type="entry name" value="TPR_1"/>
    <property type="match status" value="1"/>
</dbReference>
<feature type="repeat" description="TPR" evidence="3">
    <location>
        <begin position="171"/>
        <end position="204"/>
    </location>
</feature>
<keyword evidence="2 3" id="KW-0802">TPR repeat</keyword>
<dbReference type="Proteomes" id="UP000009168">
    <property type="component" value="Unassembled WGS sequence"/>
</dbReference>
<dbReference type="SUPFAM" id="SSF48452">
    <property type="entry name" value="TPR-like"/>
    <property type="match status" value="1"/>
</dbReference>
<evidence type="ECO:0000313" key="6">
    <source>
        <dbReference type="Proteomes" id="UP000009168"/>
    </source>
</evidence>
<dbReference type="PROSITE" id="PS50005">
    <property type="entry name" value="TPR"/>
    <property type="match status" value="3"/>
</dbReference>
<keyword evidence="1" id="KW-0677">Repeat</keyword>
<dbReference type="Gene3D" id="1.25.40.10">
    <property type="entry name" value="Tetratricopeptide repeat domain"/>
    <property type="match status" value="2"/>
</dbReference>
<dbReference type="PANTHER" id="PTHR44858:SF1">
    <property type="entry name" value="UDP-N-ACETYLGLUCOSAMINE--PEPTIDE N-ACETYLGLUCOSAMINYLTRANSFERASE SPINDLY-RELATED"/>
    <property type="match status" value="1"/>
</dbReference>
<dbReference type="PANTHER" id="PTHR44858">
    <property type="entry name" value="TETRATRICOPEPTIDE REPEAT PROTEIN 6"/>
    <property type="match status" value="1"/>
</dbReference>
<dbReference type="InterPro" id="IPR019734">
    <property type="entry name" value="TPR_rpt"/>
</dbReference>
<evidence type="ECO:0000256" key="3">
    <source>
        <dbReference type="PROSITE-ProRule" id="PRU00339"/>
    </source>
</evidence>
<evidence type="ECO:0000313" key="5">
    <source>
        <dbReference type="EMBL" id="EWS71779.1"/>
    </source>
</evidence>
<feature type="repeat" description="TPR" evidence="3">
    <location>
        <begin position="36"/>
        <end position="69"/>
    </location>
</feature>
<evidence type="ECO:0000256" key="4">
    <source>
        <dbReference type="SAM" id="Coils"/>
    </source>
</evidence>
<organism evidence="5 6">
    <name type="scientific">Tetrahymena thermophila (strain SB210)</name>
    <dbReference type="NCBI Taxonomy" id="312017"/>
    <lineage>
        <taxon>Eukaryota</taxon>
        <taxon>Sar</taxon>
        <taxon>Alveolata</taxon>
        <taxon>Ciliophora</taxon>
        <taxon>Intramacronucleata</taxon>
        <taxon>Oligohymenophorea</taxon>
        <taxon>Hymenostomatida</taxon>
        <taxon>Tetrahymenina</taxon>
        <taxon>Tetrahymenidae</taxon>
        <taxon>Tetrahymena</taxon>
    </lineage>
</organism>
<feature type="coiled-coil region" evidence="4">
    <location>
        <begin position="218"/>
        <end position="281"/>
    </location>
</feature>
<dbReference type="EMBL" id="GG662443">
    <property type="protein sequence ID" value="EWS71779.1"/>
    <property type="molecule type" value="Genomic_DNA"/>
</dbReference>